<dbReference type="EMBL" id="CP021112">
    <property type="protein sequence ID" value="ARP98642.1"/>
    <property type="molecule type" value="Genomic_DNA"/>
</dbReference>
<protein>
    <submittedName>
        <fullName evidence="1">Uncharacterized protein</fullName>
    </submittedName>
</protein>
<dbReference type="PANTHER" id="PTHR42709:SF4">
    <property type="entry name" value="INNER MEMBRANE PROTEIN YQAA"/>
    <property type="match status" value="1"/>
</dbReference>
<dbReference type="STRING" id="1235591.CAK95_05765"/>
<name>A0A1W6ZMU8_9HYPH</name>
<dbReference type="KEGG" id="psin:CAK95_05765"/>
<dbReference type="InterPro" id="IPR032816">
    <property type="entry name" value="VTT_dom"/>
</dbReference>
<dbReference type="PANTHER" id="PTHR42709">
    <property type="entry name" value="ALKALINE PHOSPHATASE LIKE PROTEIN"/>
    <property type="match status" value="1"/>
</dbReference>
<accession>A0A1W6ZMU8</accession>
<evidence type="ECO:0000313" key="1">
    <source>
        <dbReference type="EMBL" id="ARP98642.1"/>
    </source>
</evidence>
<dbReference type="InterPro" id="IPR051311">
    <property type="entry name" value="DedA_domain"/>
</dbReference>
<gene>
    <name evidence="1" type="ORF">CAK95_05765</name>
</gene>
<dbReference type="AlphaFoldDB" id="A0A1W6ZMU8"/>
<dbReference type="Pfam" id="PF09335">
    <property type="entry name" value="VTT_dom"/>
    <property type="match status" value="1"/>
</dbReference>
<evidence type="ECO:0000313" key="2">
    <source>
        <dbReference type="Proteomes" id="UP000194137"/>
    </source>
</evidence>
<proteinExistence type="predicted"/>
<dbReference type="RefSeq" id="WP_086087066.1">
    <property type="nucleotide sequence ID" value="NZ_CP021112.1"/>
</dbReference>
<reference evidence="1 2" key="1">
    <citation type="submission" date="2017-05" db="EMBL/GenBank/DDBJ databases">
        <title>Full genome sequence of Pseudorhodoplanes sinuspersici.</title>
        <authorList>
            <person name="Dastgheib S.M.M."/>
            <person name="Shavandi M."/>
            <person name="Tirandaz H."/>
        </authorList>
    </citation>
    <scope>NUCLEOTIDE SEQUENCE [LARGE SCALE GENOMIC DNA]</scope>
    <source>
        <strain evidence="1 2">RIPI110</strain>
    </source>
</reference>
<sequence>MIDLAAYAGLFAVAFVAATLLPAHSEVALVGLLLTGNYSPWLLVAIASAGNILGSLVNWLLGRAIEHYRDRKWFPVSPQMLERAQGWYYRYGRWSLLVSWAPVIGDPLTVVAGVLREPLWSFLLLVTVAKAARYTVLALVTLGFI</sequence>
<dbReference type="Proteomes" id="UP000194137">
    <property type="component" value="Chromosome"/>
</dbReference>
<keyword evidence="2" id="KW-1185">Reference proteome</keyword>
<organism evidence="1 2">
    <name type="scientific">Pseudorhodoplanes sinuspersici</name>
    <dbReference type="NCBI Taxonomy" id="1235591"/>
    <lineage>
        <taxon>Bacteria</taxon>
        <taxon>Pseudomonadati</taxon>
        <taxon>Pseudomonadota</taxon>
        <taxon>Alphaproteobacteria</taxon>
        <taxon>Hyphomicrobiales</taxon>
        <taxon>Pseudorhodoplanes</taxon>
    </lineage>
</organism>
<dbReference type="OrthoDB" id="9814483at2"/>